<protein>
    <submittedName>
        <fullName evidence="1">Uncharacterized protein</fullName>
    </submittedName>
</protein>
<keyword evidence="2" id="KW-1185">Reference proteome</keyword>
<reference evidence="1 2" key="1">
    <citation type="submission" date="2020-02" db="EMBL/GenBank/DDBJ databases">
        <title>Whole-genome analyses of novel actinobacteria.</title>
        <authorList>
            <person name="Sahin N."/>
            <person name="Tatar D."/>
        </authorList>
    </citation>
    <scope>NUCLEOTIDE SEQUENCE [LARGE SCALE GENOMIC DNA]</scope>
    <source>
        <strain evidence="1 2">SB3404</strain>
    </source>
</reference>
<dbReference type="AlphaFoldDB" id="A0A6G4X2B4"/>
<comment type="caution">
    <text evidence="1">The sequence shown here is derived from an EMBL/GenBank/DDBJ whole genome shotgun (WGS) entry which is preliminary data.</text>
</comment>
<name>A0A6G4X2B4_9ACTN</name>
<proteinExistence type="predicted"/>
<evidence type="ECO:0000313" key="1">
    <source>
        <dbReference type="EMBL" id="NGO70884.1"/>
    </source>
</evidence>
<feature type="non-terminal residue" evidence="1">
    <location>
        <position position="1"/>
    </location>
</feature>
<organism evidence="1 2">
    <name type="scientific">Streptomyces boncukensis</name>
    <dbReference type="NCBI Taxonomy" id="2711219"/>
    <lineage>
        <taxon>Bacteria</taxon>
        <taxon>Bacillati</taxon>
        <taxon>Actinomycetota</taxon>
        <taxon>Actinomycetes</taxon>
        <taxon>Kitasatosporales</taxon>
        <taxon>Streptomycetaceae</taxon>
        <taxon>Streptomyces</taxon>
    </lineage>
</organism>
<sequence>GKVVRRVLVCFDCERPGSATVIRNGLCDDCRATCTTAPAGIPATFLPARDVQAHADRIRAQLREIQQEDNPA</sequence>
<accession>A0A6G4X2B4</accession>
<dbReference type="EMBL" id="JAAKZZ010000241">
    <property type="protein sequence ID" value="NGO70884.1"/>
    <property type="molecule type" value="Genomic_DNA"/>
</dbReference>
<evidence type="ECO:0000313" key="2">
    <source>
        <dbReference type="Proteomes" id="UP000477722"/>
    </source>
</evidence>
<dbReference type="Proteomes" id="UP000477722">
    <property type="component" value="Unassembled WGS sequence"/>
</dbReference>
<gene>
    <name evidence="1" type="ORF">G5C65_21495</name>
</gene>